<protein>
    <submittedName>
        <fullName evidence="1">Uncharacterized protein</fullName>
    </submittedName>
</protein>
<proteinExistence type="predicted"/>
<sequence>MSGGNMASLCSLSALLPIQSQLDCDLEEAATQQEKENLVLQYLKKLDEGKDLKIPDFETGLEWLNTEGPLSLNKELAGKVVLLDFFTYCCINCIHILPDLHQLEKKHSVEALHSFVFLFDTNPSQVLDNVCSAVLRYNICHPVVNDSEARLWHELEVSCWPTLVLLGPRGNLLFSLVGEGHRYRLMLFADIALRYYREQGLLKTHTVGLKLYRDSLPPSALSFPGKVIVDDSRKRLVIADTGHHRILVVSSTGQLLHVIGGPEGGRQDGDLSEASFNSPQGVAIKGDTVYVADTENHLIRKIDLLEGRVSTLAGVGVQGTDKEGGATGPQQPISSPWDVTLGTAGGAEDNVLWIAMAGTHQIWALFLADGKLPKGSESKAGTCVRWAGSGSEENRNNSYPHKAGFAQPSGLALAPEEPWGCLYVADSESSTIRTLALKDGAVKSLVGGERDPMNLFAFGDVDGKGVDAKLQHPLGVAWAAEQSLLYVADSYNHKIKVVDPKTKQCSTLAGTGDAGDTLGPDFNKSCFNEPGGICIGNGGKLLYVADTNNHQVKVLDLVSKTVSLFPISTDCTDSLSQKPSGPAKAPTLPKSAARKEMPPVAVSAGQTLIMSLTLSLPEGTKLTEEAPSCWALSAEGNEWLLESGVVTGDIVDLSKPLSVSTKLPAVMKDSNGNASLSLGVWVYYCMEAGKACMMKAASFTQPLQIRAGPGEGEVTVALAHAF</sequence>
<evidence type="ECO:0000313" key="2">
    <source>
        <dbReference type="Proteomes" id="UP000831701"/>
    </source>
</evidence>
<keyword evidence="2" id="KW-1185">Reference proteome</keyword>
<dbReference type="EMBL" id="CM041542">
    <property type="protein sequence ID" value="KAI3365244.1"/>
    <property type="molecule type" value="Genomic_DNA"/>
</dbReference>
<reference evidence="1" key="1">
    <citation type="submission" date="2022-04" db="EMBL/GenBank/DDBJ databases">
        <title>Jade perch genome.</title>
        <authorList>
            <person name="Chao B."/>
        </authorList>
    </citation>
    <scope>NUCLEOTIDE SEQUENCE</scope>
    <source>
        <strain evidence="1">CB-2022</strain>
    </source>
</reference>
<dbReference type="Proteomes" id="UP000831701">
    <property type="component" value="Chromosome 12"/>
</dbReference>
<evidence type="ECO:0000313" key="1">
    <source>
        <dbReference type="EMBL" id="KAI3365244.1"/>
    </source>
</evidence>
<accession>A0ACB8WCD0</accession>
<name>A0ACB8WCD0_9TELE</name>
<comment type="caution">
    <text evidence="1">The sequence shown here is derived from an EMBL/GenBank/DDBJ whole genome shotgun (WGS) entry which is preliminary data.</text>
</comment>
<organism evidence="1 2">
    <name type="scientific">Scortum barcoo</name>
    <name type="common">barcoo grunter</name>
    <dbReference type="NCBI Taxonomy" id="214431"/>
    <lineage>
        <taxon>Eukaryota</taxon>
        <taxon>Metazoa</taxon>
        <taxon>Chordata</taxon>
        <taxon>Craniata</taxon>
        <taxon>Vertebrata</taxon>
        <taxon>Euteleostomi</taxon>
        <taxon>Actinopterygii</taxon>
        <taxon>Neopterygii</taxon>
        <taxon>Teleostei</taxon>
        <taxon>Neoteleostei</taxon>
        <taxon>Acanthomorphata</taxon>
        <taxon>Eupercaria</taxon>
        <taxon>Centrarchiformes</taxon>
        <taxon>Terapontoidei</taxon>
        <taxon>Terapontidae</taxon>
        <taxon>Scortum</taxon>
    </lineage>
</organism>
<gene>
    <name evidence="1" type="ORF">L3Q82_010337</name>
</gene>